<evidence type="ECO:0000256" key="3">
    <source>
        <dbReference type="ARBA" id="ARBA00022679"/>
    </source>
</evidence>
<dbReference type="RefSeq" id="WP_117001326.1">
    <property type="nucleotide sequence ID" value="NZ_BMJS01000001.1"/>
</dbReference>
<comment type="similarity">
    <text evidence="1 6">Belongs to the Cob(I)alamin adenosyltransferase family.</text>
</comment>
<dbReference type="EMBL" id="BMJS01000001">
    <property type="protein sequence ID" value="GGF87096.1"/>
    <property type="molecule type" value="Genomic_DNA"/>
</dbReference>
<keyword evidence="5 6" id="KW-0067">ATP-binding</keyword>
<reference evidence="8" key="1">
    <citation type="journal article" date="2014" name="Int. J. Syst. Evol. Microbiol.">
        <title>Complete genome sequence of Corynebacterium casei LMG S-19264T (=DSM 44701T), isolated from a smear-ripened cheese.</title>
        <authorList>
            <consortium name="US DOE Joint Genome Institute (JGI-PGF)"/>
            <person name="Walter F."/>
            <person name="Albersmeier A."/>
            <person name="Kalinowski J."/>
            <person name="Ruckert C."/>
        </authorList>
    </citation>
    <scope>NUCLEOTIDE SEQUENCE</scope>
    <source>
        <strain evidence="8">CGMCC 1.15758</strain>
    </source>
</reference>
<dbReference type="NCBIfam" id="TIGR00636">
    <property type="entry name" value="PduO_Nterm"/>
    <property type="match status" value="1"/>
</dbReference>
<proteinExistence type="inferred from homology"/>
<dbReference type="InterPro" id="IPR036451">
    <property type="entry name" value="CblAdoTrfase-like_sf"/>
</dbReference>
<dbReference type="GO" id="GO:0009236">
    <property type="term" value="P:cobalamin biosynthetic process"/>
    <property type="evidence" value="ECO:0007669"/>
    <property type="project" value="UniProtKB-UniRule"/>
</dbReference>
<comment type="subunit">
    <text evidence="2">Homotrimer.</text>
</comment>
<accession>A0A8J2Z1M8</accession>
<dbReference type="FunFam" id="1.20.1200.10:FF:000001">
    <property type="entry name" value="Cob(I)yrinic acid a,c-diamide adenosyltransferase"/>
    <property type="match status" value="1"/>
</dbReference>
<gene>
    <name evidence="8" type="ORF">GCM10010995_00580</name>
</gene>
<comment type="caution">
    <text evidence="8">The sequence shown here is derived from an EMBL/GenBank/DDBJ whole genome shotgun (WGS) entry which is preliminary data.</text>
</comment>
<dbReference type="PANTHER" id="PTHR12213">
    <property type="entry name" value="CORRINOID ADENOSYLTRANSFERASE"/>
    <property type="match status" value="1"/>
</dbReference>
<dbReference type="GO" id="GO:0008817">
    <property type="term" value="F:corrinoid adenosyltransferase activity"/>
    <property type="evidence" value="ECO:0007669"/>
    <property type="project" value="UniProtKB-UniRule"/>
</dbReference>
<evidence type="ECO:0000256" key="5">
    <source>
        <dbReference type="ARBA" id="ARBA00022840"/>
    </source>
</evidence>
<comment type="pathway">
    <text evidence="6">Cofactor biosynthesis; adenosylcobalamin biosynthesis; adenosylcobalamin from cob(II)yrinate a,c-diamide: step 2/7.</text>
</comment>
<evidence type="ECO:0000313" key="8">
    <source>
        <dbReference type="EMBL" id="GGF87096.1"/>
    </source>
</evidence>
<dbReference type="PANTHER" id="PTHR12213:SF0">
    <property type="entry name" value="CORRINOID ADENOSYLTRANSFERASE MMAB"/>
    <property type="match status" value="1"/>
</dbReference>
<keyword evidence="4 6" id="KW-0547">Nucleotide-binding</keyword>
<comment type="catalytic activity">
    <reaction evidence="6">
        <text>2 cob(II)alamin + reduced [electron-transfer flavoprotein] + 2 ATP = 2 adenosylcob(III)alamin + 2 triphosphate + oxidized [electron-transfer flavoprotein] + 3 H(+)</text>
        <dbReference type="Rhea" id="RHEA:28671"/>
        <dbReference type="Rhea" id="RHEA-COMP:10685"/>
        <dbReference type="Rhea" id="RHEA-COMP:10686"/>
        <dbReference type="ChEBI" id="CHEBI:15378"/>
        <dbReference type="ChEBI" id="CHEBI:16304"/>
        <dbReference type="ChEBI" id="CHEBI:18036"/>
        <dbReference type="ChEBI" id="CHEBI:18408"/>
        <dbReference type="ChEBI" id="CHEBI:30616"/>
        <dbReference type="ChEBI" id="CHEBI:57692"/>
        <dbReference type="ChEBI" id="CHEBI:58307"/>
        <dbReference type="EC" id="2.5.1.17"/>
    </reaction>
</comment>
<dbReference type="InterPro" id="IPR029499">
    <property type="entry name" value="PduO-typ"/>
</dbReference>
<keyword evidence="6" id="KW-0169">Cobalamin biosynthesis</keyword>
<dbReference type="Proteomes" id="UP000636949">
    <property type="component" value="Unassembled WGS sequence"/>
</dbReference>
<dbReference type="AlphaFoldDB" id="A0A8J2Z1M8"/>
<organism evidence="8 9">
    <name type="scientific">Cysteiniphilum litorale</name>
    <dbReference type="NCBI Taxonomy" id="2056700"/>
    <lineage>
        <taxon>Bacteria</taxon>
        <taxon>Pseudomonadati</taxon>
        <taxon>Pseudomonadota</taxon>
        <taxon>Gammaproteobacteria</taxon>
        <taxon>Thiotrichales</taxon>
        <taxon>Fastidiosibacteraceae</taxon>
        <taxon>Cysteiniphilum</taxon>
    </lineage>
</organism>
<evidence type="ECO:0000256" key="1">
    <source>
        <dbReference type="ARBA" id="ARBA00007487"/>
    </source>
</evidence>
<sequence length="191" mass="21651">MGHRLSKIYTKTGDKGTTALSDNIRIDKCEPIIETIGQIDELNAAIGVIVAFSSNLDINNQLQNIQHHLFNIGGELSFPQFSQLTDHAVTALEIQIDHWNESLPPLKEFILPGGSQCAALSHQARTIARKAERHYVALIQDQTKAHNLLILSFLNRLSDYLFVLARFFNQLDQHDEVLWKSHRSDKTQEKL</sequence>
<feature type="domain" description="Cobalamin adenosyltransferase-like" evidence="7">
    <location>
        <begin position="8"/>
        <end position="167"/>
    </location>
</feature>
<dbReference type="InterPro" id="IPR016030">
    <property type="entry name" value="CblAdoTrfase-like"/>
</dbReference>
<dbReference type="Gene3D" id="1.20.1200.10">
    <property type="entry name" value="Cobalamin adenosyltransferase-like"/>
    <property type="match status" value="1"/>
</dbReference>
<comment type="catalytic activity">
    <reaction evidence="6">
        <text>2 cob(II)yrinate a,c diamide + reduced [electron-transfer flavoprotein] + 2 ATP = 2 adenosylcob(III)yrinate a,c-diamide + 2 triphosphate + oxidized [electron-transfer flavoprotein] + 3 H(+)</text>
        <dbReference type="Rhea" id="RHEA:11528"/>
        <dbReference type="Rhea" id="RHEA-COMP:10685"/>
        <dbReference type="Rhea" id="RHEA-COMP:10686"/>
        <dbReference type="ChEBI" id="CHEBI:15378"/>
        <dbReference type="ChEBI" id="CHEBI:18036"/>
        <dbReference type="ChEBI" id="CHEBI:30616"/>
        <dbReference type="ChEBI" id="CHEBI:57692"/>
        <dbReference type="ChEBI" id="CHEBI:58307"/>
        <dbReference type="ChEBI" id="CHEBI:58503"/>
        <dbReference type="ChEBI" id="CHEBI:58537"/>
        <dbReference type="EC" id="2.5.1.17"/>
    </reaction>
</comment>
<name>A0A8J2Z1M8_9GAMM</name>
<keyword evidence="3 6" id="KW-0808">Transferase</keyword>
<evidence type="ECO:0000313" key="9">
    <source>
        <dbReference type="Proteomes" id="UP000636949"/>
    </source>
</evidence>
<evidence type="ECO:0000256" key="4">
    <source>
        <dbReference type="ARBA" id="ARBA00022741"/>
    </source>
</evidence>
<dbReference type="SUPFAM" id="SSF89028">
    <property type="entry name" value="Cobalamin adenosyltransferase-like"/>
    <property type="match status" value="1"/>
</dbReference>
<evidence type="ECO:0000256" key="2">
    <source>
        <dbReference type="ARBA" id="ARBA00011233"/>
    </source>
</evidence>
<dbReference type="EC" id="2.5.1.17" evidence="6"/>
<evidence type="ECO:0000256" key="6">
    <source>
        <dbReference type="RuleBase" id="RU366026"/>
    </source>
</evidence>
<dbReference type="GO" id="GO:0005524">
    <property type="term" value="F:ATP binding"/>
    <property type="evidence" value="ECO:0007669"/>
    <property type="project" value="UniProtKB-UniRule"/>
</dbReference>
<evidence type="ECO:0000259" key="7">
    <source>
        <dbReference type="Pfam" id="PF01923"/>
    </source>
</evidence>
<dbReference type="UniPathway" id="UPA00148">
    <property type="reaction ID" value="UER00233"/>
</dbReference>
<reference evidence="8" key="2">
    <citation type="submission" date="2020-09" db="EMBL/GenBank/DDBJ databases">
        <authorList>
            <person name="Sun Q."/>
            <person name="Zhou Y."/>
        </authorList>
    </citation>
    <scope>NUCLEOTIDE SEQUENCE</scope>
    <source>
        <strain evidence="8">CGMCC 1.15758</strain>
    </source>
</reference>
<keyword evidence="9" id="KW-1185">Reference proteome</keyword>
<protein>
    <recommendedName>
        <fullName evidence="6">Corrinoid adenosyltransferase</fullName>
        <ecNumber evidence="6">2.5.1.17</ecNumber>
    </recommendedName>
    <alternativeName>
        <fullName evidence="6">Cob(II)alamin adenosyltransferase</fullName>
    </alternativeName>
    <alternativeName>
        <fullName evidence="6">Cob(II)yrinic acid a,c-diamide adenosyltransferase</fullName>
    </alternativeName>
    <alternativeName>
        <fullName evidence="6">Cobinamide/cobalamin adenosyltransferase</fullName>
    </alternativeName>
</protein>
<dbReference type="OrthoDB" id="9778896at2"/>
<dbReference type="Pfam" id="PF01923">
    <property type="entry name" value="Cob_adeno_trans"/>
    <property type="match status" value="1"/>
</dbReference>